<dbReference type="InterPro" id="IPR003593">
    <property type="entry name" value="AAA+_ATPase"/>
</dbReference>
<reference evidence="2" key="1">
    <citation type="journal article" date="2021" name="Proc. Natl. Acad. Sci. U.S.A.">
        <title>A Catalog of Tens of Thousands of Viruses from Human Metagenomes Reveals Hidden Associations with Chronic Diseases.</title>
        <authorList>
            <person name="Tisza M.J."/>
            <person name="Buck C.B."/>
        </authorList>
    </citation>
    <scope>NUCLEOTIDE SEQUENCE</scope>
    <source>
        <strain evidence="2">Ct7K12</strain>
    </source>
</reference>
<dbReference type="EMBL" id="BK015083">
    <property type="protein sequence ID" value="DAD90331.1"/>
    <property type="molecule type" value="Genomic_DNA"/>
</dbReference>
<organism evidence="2">
    <name type="scientific">Podoviridae sp. ct7K12</name>
    <dbReference type="NCBI Taxonomy" id="2826540"/>
    <lineage>
        <taxon>Viruses</taxon>
        <taxon>Duplodnaviria</taxon>
        <taxon>Heunggongvirae</taxon>
        <taxon>Uroviricota</taxon>
        <taxon>Caudoviricetes</taxon>
    </lineage>
</organism>
<dbReference type="Pfam" id="PF01695">
    <property type="entry name" value="IstB_IS21"/>
    <property type="match status" value="1"/>
</dbReference>
<sequence>MCITSIKELAEKVKNNDFDFIEKKPVEVLENGDIVLKRCEVCREVTEYKTPQDYIFSRDCACVRSYRKQAKLKRFKDLSITDRNARSNIFSNAEIDKSNTEERKIYQELYKYTEDFNIEKHGYIFAGGVGTGKTFLANCVCNMLDEKGFSVLSFSLGAYFNKIRKNIDEEESFISAVKDVDLLFIDDLGSEYINRENGKMWAEEKIFRLFDERYRAGKPIIITTNLKVGELKEHLKINGVNKVYDRLLEMCKYIEFNWQSKRKLKNIGVHNEQKQEI</sequence>
<dbReference type="PANTHER" id="PTHR30050">
    <property type="entry name" value="CHROMOSOMAL REPLICATION INITIATOR PROTEIN DNAA"/>
    <property type="match status" value="1"/>
</dbReference>
<dbReference type="GO" id="GO:0006260">
    <property type="term" value="P:DNA replication"/>
    <property type="evidence" value="ECO:0007669"/>
    <property type="project" value="TreeGrafter"/>
</dbReference>
<keyword evidence="2" id="KW-0067">ATP-binding</keyword>
<dbReference type="SMART" id="SM00382">
    <property type="entry name" value="AAA"/>
    <property type="match status" value="1"/>
</dbReference>
<dbReference type="InterPro" id="IPR002611">
    <property type="entry name" value="IstB_ATP-bd"/>
</dbReference>
<dbReference type="InterPro" id="IPR027417">
    <property type="entry name" value="P-loop_NTPase"/>
</dbReference>
<evidence type="ECO:0000259" key="1">
    <source>
        <dbReference type="SMART" id="SM00382"/>
    </source>
</evidence>
<dbReference type="PANTHER" id="PTHR30050:SF4">
    <property type="entry name" value="ATP-BINDING PROTEIN RV3427C IN INSERTION SEQUENCE-RELATED"/>
    <property type="match status" value="1"/>
</dbReference>
<keyword evidence="2" id="KW-0547">Nucleotide-binding</keyword>
<dbReference type="SUPFAM" id="SSF52540">
    <property type="entry name" value="P-loop containing nucleoside triphosphate hydrolases"/>
    <property type="match status" value="1"/>
</dbReference>
<protein>
    <submittedName>
        <fullName evidence="2">Replicative helicase</fullName>
    </submittedName>
</protein>
<proteinExistence type="predicted"/>
<name>A0A8S5N8F3_9CAUD</name>
<dbReference type="GO" id="GO:0005524">
    <property type="term" value="F:ATP binding"/>
    <property type="evidence" value="ECO:0007669"/>
    <property type="project" value="InterPro"/>
</dbReference>
<feature type="domain" description="AAA+ ATPase" evidence="1">
    <location>
        <begin position="119"/>
        <end position="255"/>
    </location>
</feature>
<evidence type="ECO:0000313" key="2">
    <source>
        <dbReference type="EMBL" id="DAD90331.1"/>
    </source>
</evidence>
<keyword evidence="2" id="KW-0347">Helicase</keyword>
<accession>A0A8S5N8F3</accession>
<dbReference type="Gene3D" id="3.40.50.300">
    <property type="entry name" value="P-loop containing nucleotide triphosphate hydrolases"/>
    <property type="match status" value="1"/>
</dbReference>
<dbReference type="GO" id="GO:0004386">
    <property type="term" value="F:helicase activity"/>
    <property type="evidence" value="ECO:0007669"/>
    <property type="project" value="UniProtKB-KW"/>
</dbReference>
<dbReference type="CDD" id="cd00009">
    <property type="entry name" value="AAA"/>
    <property type="match status" value="1"/>
</dbReference>
<keyword evidence="2" id="KW-0378">Hydrolase</keyword>